<sequence>MTPPSQHLATVLVDQLIAQGMTDLVLAPGSRSAPIAYAAWQRRDRLRLHVRIDERGAGFLALGLARGTGRPVGVVTTSGTAAANLLPAVLEAHHSRIPLVAITADRPATMLHTGANQTTDQLALFGRHVRTDARLTATEDAPRAWAFQVARALSAATGRRGATPGPVHLEVAFVDPLVPESVPEVVPGVTEAPASSITAVDLGEWPAIPAPTQIPPDPGTVVVAGDLPPVRGRQVAERAAAARVPLLAEPSSNARHGATAIQTYRLLLDTALGERISRVVMVGRPTLSRPVQRLLARRDVDLTVVDPSSEWIDPGLNAARVVGDFSLSATDPGLLEQWQRADRRLGEGLAAEPDHGPGGVAPLHLARAVVAHATGVLAHGASNPIRDVDLVDFASGQAMVEHHANRGLAGIDGFVSTAYGIALADPERDTTALCGDLTFLHDSTGLVVGPDEPRPSALRYVVANDDGGSIFATLEHGRPERAATFERLFGTAHHADLAALCATSGTSHVRVERADQLVEVLAAPINGVEVIEVRVDRTDRPGQAARWQRLAADSVD</sequence>
<gene>
    <name evidence="6 8" type="primary">menD</name>
    <name evidence="8" type="ORF">IAA98_08250</name>
</gene>
<comment type="caution">
    <text evidence="8">The sequence shown here is derived from an EMBL/GenBank/DDBJ whole genome shotgun (WGS) entry which is preliminary data.</text>
</comment>
<dbReference type="NCBIfam" id="TIGR00173">
    <property type="entry name" value="menD"/>
    <property type="match status" value="1"/>
</dbReference>
<keyword evidence="5 6" id="KW-0464">Manganese</keyword>
<evidence type="ECO:0000256" key="5">
    <source>
        <dbReference type="ARBA" id="ARBA00023211"/>
    </source>
</evidence>
<evidence type="ECO:0000256" key="3">
    <source>
        <dbReference type="ARBA" id="ARBA00022842"/>
    </source>
</evidence>
<feature type="domain" description="Thiamine pyrophosphate enzyme N-terminal TPP-binding" evidence="7">
    <location>
        <begin position="8"/>
        <end position="124"/>
    </location>
</feature>
<evidence type="ECO:0000256" key="6">
    <source>
        <dbReference type="HAMAP-Rule" id="MF_01659"/>
    </source>
</evidence>
<dbReference type="SUPFAM" id="SSF52518">
    <property type="entry name" value="Thiamin diphosphate-binding fold (THDP-binding)"/>
    <property type="match status" value="2"/>
</dbReference>
<dbReference type="CDD" id="cd07037">
    <property type="entry name" value="TPP_PYR_MenD"/>
    <property type="match status" value="1"/>
</dbReference>
<comment type="subunit">
    <text evidence="6">Homodimer.</text>
</comment>
<dbReference type="GO" id="GO:0009234">
    <property type="term" value="P:menaquinone biosynthetic process"/>
    <property type="evidence" value="ECO:0007669"/>
    <property type="project" value="UniProtKB-UniRule"/>
</dbReference>
<organism evidence="8 9">
    <name type="scientific">Candidatus Avipropionibacterium avicola</name>
    <dbReference type="NCBI Taxonomy" id="2840701"/>
    <lineage>
        <taxon>Bacteria</taxon>
        <taxon>Bacillati</taxon>
        <taxon>Actinomycetota</taxon>
        <taxon>Actinomycetes</taxon>
        <taxon>Propionibacteriales</taxon>
        <taxon>Propionibacteriaceae</taxon>
        <taxon>Propionibacteriaceae incertae sedis</taxon>
        <taxon>Candidatus Avipropionibacterium</taxon>
    </lineage>
</organism>
<dbReference type="Proteomes" id="UP000886842">
    <property type="component" value="Unassembled WGS sequence"/>
</dbReference>
<dbReference type="Gene3D" id="3.40.50.970">
    <property type="match status" value="2"/>
</dbReference>
<dbReference type="InterPro" id="IPR029061">
    <property type="entry name" value="THDP-binding"/>
</dbReference>
<comment type="function">
    <text evidence="6">Catalyzes the thiamine diphosphate-dependent decarboxylation of 2-oxoglutarate and the subsequent addition of the resulting succinic semialdehyde-thiamine pyrophosphate anion to isochorismate to yield 2-succinyl-5-enolpyruvyl-6-hydroxy-3-cyclohexene-1-carboxylate (SEPHCHC).</text>
</comment>
<keyword evidence="4 6" id="KW-0786">Thiamine pyrophosphate</keyword>
<dbReference type="Gene3D" id="3.40.50.1220">
    <property type="entry name" value="TPP-binding domain"/>
    <property type="match status" value="1"/>
</dbReference>
<evidence type="ECO:0000256" key="2">
    <source>
        <dbReference type="ARBA" id="ARBA00022723"/>
    </source>
</evidence>
<name>A0A9D1GXX4_9ACTN</name>
<accession>A0A9D1GXX4</accession>
<keyword evidence="1 6" id="KW-0808">Transferase</keyword>
<dbReference type="PANTHER" id="PTHR42916:SF1">
    <property type="entry name" value="PROTEIN PHYLLO, CHLOROPLASTIC"/>
    <property type="match status" value="1"/>
</dbReference>
<dbReference type="Pfam" id="PF02776">
    <property type="entry name" value="TPP_enzyme_N"/>
    <property type="match status" value="1"/>
</dbReference>
<proteinExistence type="inferred from homology"/>
<dbReference type="EMBL" id="DVLP01000245">
    <property type="protein sequence ID" value="HIT75561.1"/>
    <property type="molecule type" value="Genomic_DNA"/>
</dbReference>
<comment type="similarity">
    <text evidence="6">Belongs to the TPP enzyme family. MenD subfamily.</text>
</comment>
<protein>
    <recommendedName>
        <fullName evidence="6">2-succinyl-5-enolpyruvyl-6-hydroxy-3-cyclohexene-1-carboxylate synthase</fullName>
        <shortName evidence="6">SEPHCHC synthase</shortName>
        <ecNumber evidence="6">2.2.1.9</ecNumber>
    </recommendedName>
    <alternativeName>
        <fullName evidence="6">Menaquinone biosynthesis protein MenD</fullName>
    </alternativeName>
</protein>
<dbReference type="GO" id="GO:0030145">
    <property type="term" value="F:manganese ion binding"/>
    <property type="evidence" value="ECO:0007669"/>
    <property type="project" value="UniProtKB-UniRule"/>
</dbReference>
<evidence type="ECO:0000313" key="8">
    <source>
        <dbReference type="EMBL" id="HIT75561.1"/>
    </source>
</evidence>
<dbReference type="EC" id="2.2.1.9" evidence="6"/>
<dbReference type="InterPro" id="IPR012001">
    <property type="entry name" value="Thiamin_PyroP_enz_TPP-bd_dom"/>
</dbReference>
<comment type="pathway">
    <text evidence="6">Quinol/quinone metabolism; 1,4-dihydroxy-2-naphthoate biosynthesis; 1,4-dihydroxy-2-naphthoate from chorismate: step 2/7.</text>
</comment>
<dbReference type="CDD" id="cd02009">
    <property type="entry name" value="TPP_SHCHC_synthase"/>
    <property type="match status" value="1"/>
</dbReference>
<dbReference type="GO" id="GO:0030976">
    <property type="term" value="F:thiamine pyrophosphate binding"/>
    <property type="evidence" value="ECO:0007669"/>
    <property type="project" value="UniProtKB-UniRule"/>
</dbReference>
<comment type="pathway">
    <text evidence="6">Quinol/quinone metabolism; menaquinone biosynthesis.</text>
</comment>
<evidence type="ECO:0000256" key="1">
    <source>
        <dbReference type="ARBA" id="ARBA00022679"/>
    </source>
</evidence>
<dbReference type="HAMAP" id="MF_01659">
    <property type="entry name" value="MenD"/>
    <property type="match status" value="1"/>
</dbReference>
<dbReference type="PIRSF" id="PIRSF004983">
    <property type="entry name" value="MenD"/>
    <property type="match status" value="1"/>
</dbReference>
<keyword evidence="3 6" id="KW-0460">Magnesium</keyword>
<dbReference type="PANTHER" id="PTHR42916">
    <property type="entry name" value="2-SUCCINYL-5-ENOLPYRUVYL-6-HYDROXY-3-CYCLOHEXENE-1-CARBOXYLATE SYNTHASE"/>
    <property type="match status" value="1"/>
</dbReference>
<reference evidence="8" key="1">
    <citation type="submission" date="2020-10" db="EMBL/GenBank/DDBJ databases">
        <authorList>
            <person name="Gilroy R."/>
        </authorList>
    </citation>
    <scope>NUCLEOTIDE SEQUENCE</scope>
    <source>
        <strain evidence="8">ChiGjej1B1-24693</strain>
    </source>
</reference>
<evidence type="ECO:0000259" key="7">
    <source>
        <dbReference type="Pfam" id="PF02776"/>
    </source>
</evidence>
<comment type="cofactor">
    <cofactor evidence="6">
        <name>thiamine diphosphate</name>
        <dbReference type="ChEBI" id="CHEBI:58937"/>
    </cofactor>
    <text evidence="6">Binds 1 thiamine pyrophosphate per subunit.</text>
</comment>
<dbReference type="GO" id="GO:0000287">
    <property type="term" value="F:magnesium ion binding"/>
    <property type="evidence" value="ECO:0007669"/>
    <property type="project" value="UniProtKB-UniRule"/>
</dbReference>
<dbReference type="AlphaFoldDB" id="A0A9D1GXX4"/>
<evidence type="ECO:0000256" key="4">
    <source>
        <dbReference type="ARBA" id="ARBA00023052"/>
    </source>
</evidence>
<dbReference type="InterPro" id="IPR004433">
    <property type="entry name" value="MenaQ_synth_MenD"/>
</dbReference>
<reference evidence="8" key="2">
    <citation type="journal article" date="2021" name="PeerJ">
        <title>Extensive microbial diversity within the chicken gut microbiome revealed by metagenomics and culture.</title>
        <authorList>
            <person name="Gilroy R."/>
            <person name="Ravi A."/>
            <person name="Getino M."/>
            <person name="Pursley I."/>
            <person name="Horton D.L."/>
            <person name="Alikhan N.F."/>
            <person name="Baker D."/>
            <person name="Gharbi K."/>
            <person name="Hall N."/>
            <person name="Watson M."/>
            <person name="Adriaenssens E.M."/>
            <person name="Foster-Nyarko E."/>
            <person name="Jarju S."/>
            <person name="Secka A."/>
            <person name="Antonio M."/>
            <person name="Oren A."/>
            <person name="Chaudhuri R.R."/>
            <person name="La Ragione R."/>
            <person name="Hildebrand F."/>
            <person name="Pallen M.J."/>
        </authorList>
    </citation>
    <scope>NUCLEOTIDE SEQUENCE</scope>
    <source>
        <strain evidence="8">ChiGjej1B1-24693</strain>
    </source>
</reference>
<keyword evidence="2 6" id="KW-0479">Metal-binding</keyword>
<keyword evidence="6" id="KW-0474">Menaquinone biosynthesis</keyword>
<dbReference type="GO" id="GO:0070204">
    <property type="term" value="F:2-succinyl-5-enolpyruvyl-6-hydroxy-3-cyclohexene-1-carboxylic-acid synthase activity"/>
    <property type="evidence" value="ECO:0007669"/>
    <property type="project" value="UniProtKB-UniRule"/>
</dbReference>
<evidence type="ECO:0000313" key="9">
    <source>
        <dbReference type="Proteomes" id="UP000886842"/>
    </source>
</evidence>
<comment type="catalytic activity">
    <reaction evidence="6">
        <text>isochorismate + 2-oxoglutarate + H(+) = 5-enolpyruvoyl-6-hydroxy-2-succinyl-cyclohex-3-ene-1-carboxylate + CO2</text>
        <dbReference type="Rhea" id="RHEA:25593"/>
        <dbReference type="ChEBI" id="CHEBI:15378"/>
        <dbReference type="ChEBI" id="CHEBI:16526"/>
        <dbReference type="ChEBI" id="CHEBI:16810"/>
        <dbReference type="ChEBI" id="CHEBI:29780"/>
        <dbReference type="ChEBI" id="CHEBI:58818"/>
        <dbReference type="EC" id="2.2.1.9"/>
    </reaction>
</comment>
<comment type="cofactor">
    <cofactor evidence="6">
        <name>Mg(2+)</name>
        <dbReference type="ChEBI" id="CHEBI:18420"/>
    </cofactor>
    <cofactor evidence="6">
        <name>Mn(2+)</name>
        <dbReference type="ChEBI" id="CHEBI:29035"/>
    </cofactor>
</comment>